<evidence type="ECO:0000313" key="3">
    <source>
        <dbReference type="EMBL" id="GLV14579.1"/>
    </source>
</evidence>
<organism evidence="4 5">
    <name type="scientific">Alicyclobacillus hesperidum</name>
    <dbReference type="NCBI Taxonomy" id="89784"/>
    <lineage>
        <taxon>Bacteria</taxon>
        <taxon>Bacillati</taxon>
        <taxon>Bacillota</taxon>
        <taxon>Bacilli</taxon>
        <taxon>Bacillales</taxon>
        <taxon>Alicyclobacillaceae</taxon>
        <taxon>Alicyclobacillus</taxon>
    </lineage>
</organism>
<sequence>MQAVPVVYIDVVWLVNLVMDFILLWTTGWLMKRRARLRRLALGALVGACYSLLLFFPALSPLTTWPGKALVSVVMVWIALPYKHLIDLARLLGAYYIVAFVFAGASIALGFTVPGVSLDKSLLTQHGLIFRTSGETFAMMVGVPLCLFVVRRLLLHLRKQSRLQNFSALVEAEFDGVSLRFTGLFDSGNQLTDPVSKRPVSFVDMEVLLPVLPSELGEAVKSGGDLFAALATVAACHHIALVPYQSASGRGLTIALRPQVVYIERGGTRTMVTEACLFAAFPGKLSADGSFQAILHMDLMNGVDEVERIAIAQRHESSAASSAAVAVSAHSDSHPRSS</sequence>
<keyword evidence="5" id="KW-1185">Reference proteome</keyword>
<dbReference type="GO" id="GO:0006508">
    <property type="term" value="P:proteolysis"/>
    <property type="evidence" value="ECO:0007669"/>
    <property type="project" value="InterPro"/>
</dbReference>
<proteinExistence type="predicted"/>
<feature type="transmembrane region" description="Helical" evidence="2">
    <location>
        <begin position="6"/>
        <end position="28"/>
    </location>
</feature>
<dbReference type="Proteomes" id="UP001157137">
    <property type="component" value="Unassembled WGS sequence"/>
</dbReference>
<gene>
    <name evidence="3" type="ORF">Heshes_22630</name>
    <name evidence="4" type="ORF">SAMN04489725_10966</name>
</gene>
<dbReference type="InterPro" id="IPR005081">
    <property type="entry name" value="SpoIIGA"/>
</dbReference>
<feature type="transmembrane region" description="Helical" evidence="2">
    <location>
        <begin position="65"/>
        <end position="82"/>
    </location>
</feature>
<feature type="transmembrane region" description="Helical" evidence="2">
    <location>
        <begin position="40"/>
        <end position="59"/>
    </location>
</feature>
<reference evidence="4" key="2">
    <citation type="submission" date="2016-10" db="EMBL/GenBank/DDBJ databases">
        <authorList>
            <person name="de Groot N.N."/>
        </authorList>
    </citation>
    <scope>NUCLEOTIDE SEQUENCE [LARGE SCALE GENOMIC DNA]</scope>
    <source>
        <strain evidence="4">DSM 12489</strain>
    </source>
</reference>
<dbReference type="RefSeq" id="WP_040289429.1">
    <property type="nucleotide sequence ID" value="NZ_BSRA01000014.1"/>
</dbReference>
<accession>A0A1H2UYL6</accession>
<dbReference type="Proteomes" id="UP000182589">
    <property type="component" value="Unassembled WGS sequence"/>
</dbReference>
<keyword evidence="2" id="KW-1133">Transmembrane helix</keyword>
<reference evidence="5" key="1">
    <citation type="submission" date="2016-10" db="EMBL/GenBank/DDBJ databases">
        <authorList>
            <person name="Varghese N."/>
        </authorList>
    </citation>
    <scope>NUCLEOTIDE SEQUENCE [LARGE SCALE GENOMIC DNA]</scope>
    <source>
        <strain evidence="5">DSM 12489</strain>
    </source>
</reference>
<feature type="transmembrane region" description="Helical" evidence="2">
    <location>
        <begin position="136"/>
        <end position="154"/>
    </location>
</feature>
<dbReference type="EMBL" id="FNOJ01000009">
    <property type="protein sequence ID" value="SDW61165.1"/>
    <property type="molecule type" value="Genomic_DNA"/>
</dbReference>
<dbReference type="EMBL" id="BSRA01000014">
    <property type="protein sequence ID" value="GLV14579.1"/>
    <property type="molecule type" value="Genomic_DNA"/>
</dbReference>
<dbReference type="PIRSF" id="PIRSF018571">
    <property type="entry name" value="SpoIIGA"/>
    <property type="match status" value="1"/>
</dbReference>
<evidence type="ECO:0000313" key="4">
    <source>
        <dbReference type="EMBL" id="SDW61165.1"/>
    </source>
</evidence>
<protein>
    <submittedName>
        <fullName evidence="3">Sporulation sigma-E factor-processing peptidase</fullName>
    </submittedName>
</protein>
<evidence type="ECO:0000256" key="2">
    <source>
        <dbReference type="SAM" id="Phobius"/>
    </source>
</evidence>
<reference evidence="3" key="3">
    <citation type="submission" date="2023-02" db="EMBL/GenBank/DDBJ databases">
        <title>Proposal of a novel subspecies: Alicyclobacillus hesperidum subspecies aegle.</title>
        <authorList>
            <person name="Goto K."/>
            <person name="Fujii T."/>
            <person name="Yasui K."/>
            <person name="Mochida K."/>
            <person name="Kato-Tanaka Y."/>
            <person name="Morohoshi S."/>
            <person name="An S.Y."/>
            <person name="Kasai H."/>
            <person name="Yokota A."/>
        </authorList>
    </citation>
    <scope>NUCLEOTIDE SEQUENCE</scope>
    <source>
        <strain evidence="3">DSM 12766</strain>
    </source>
</reference>
<feature type="transmembrane region" description="Helical" evidence="2">
    <location>
        <begin position="94"/>
        <end position="116"/>
    </location>
</feature>
<dbReference type="AlphaFoldDB" id="A0A1H2UYL6"/>
<name>A0A1H2UYL6_9BACL</name>
<dbReference type="GO" id="GO:0030436">
    <property type="term" value="P:asexual sporulation"/>
    <property type="evidence" value="ECO:0007669"/>
    <property type="project" value="InterPro"/>
</dbReference>
<keyword evidence="2" id="KW-0472">Membrane</keyword>
<dbReference type="STRING" id="89784.SAMN04489725_10966"/>
<dbReference type="GO" id="GO:0004190">
    <property type="term" value="F:aspartic-type endopeptidase activity"/>
    <property type="evidence" value="ECO:0007669"/>
    <property type="project" value="InterPro"/>
</dbReference>
<evidence type="ECO:0000313" key="5">
    <source>
        <dbReference type="Proteomes" id="UP000182589"/>
    </source>
</evidence>
<keyword evidence="2" id="KW-0812">Transmembrane</keyword>
<dbReference type="Pfam" id="PF03419">
    <property type="entry name" value="Peptidase_U4"/>
    <property type="match status" value="1"/>
</dbReference>
<evidence type="ECO:0000256" key="1">
    <source>
        <dbReference type="PIRSR" id="PIRSR018571-1"/>
    </source>
</evidence>
<feature type="active site" evidence="1">
    <location>
        <position position="186"/>
    </location>
</feature>